<feature type="transmembrane region" description="Helical" evidence="1">
    <location>
        <begin position="66"/>
        <end position="86"/>
    </location>
</feature>
<evidence type="ECO:0000256" key="1">
    <source>
        <dbReference type="SAM" id="Phobius"/>
    </source>
</evidence>
<name>A0A2S9YA80_9BACT</name>
<evidence type="ECO:0008006" key="4">
    <source>
        <dbReference type="Google" id="ProtNLM"/>
    </source>
</evidence>
<gene>
    <name evidence="2" type="ORF">ENSA7_56730</name>
</gene>
<evidence type="ECO:0000313" key="3">
    <source>
        <dbReference type="Proteomes" id="UP000238823"/>
    </source>
</evidence>
<comment type="caution">
    <text evidence="2">The sequence shown here is derived from an EMBL/GenBank/DDBJ whole genome shotgun (WGS) entry which is preliminary data.</text>
</comment>
<evidence type="ECO:0000313" key="2">
    <source>
        <dbReference type="EMBL" id="PRQ02005.1"/>
    </source>
</evidence>
<dbReference type="InterPro" id="IPR038765">
    <property type="entry name" value="Papain-like_cys_pep_sf"/>
</dbReference>
<reference evidence="2 3" key="1">
    <citation type="submission" date="2018-03" db="EMBL/GenBank/DDBJ databases">
        <title>Draft Genome Sequences of the Obligatory Marine Myxobacteria Enhygromyxa salina SWB007.</title>
        <authorList>
            <person name="Poehlein A."/>
            <person name="Moghaddam J.A."/>
            <person name="Harms H."/>
            <person name="Alanjari M."/>
            <person name="Koenig G.M."/>
            <person name="Daniel R."/>
            <person name="Schaeberle T.F."/>
        </authorList>
    </citation>
    <scope>NUCLEOTIDE SEQUENCE [LARGE SCALE GENOMIC DNA]</scope>
    <source>
        <strain evidence="2 3">SWB007</strain>
    </source>
</reference>
<keyword evidence="1" id="KW-0812">Transmembrane</keyword>
<organism evidence="2 3">
    <name type="scientific">Enhygromyxa salina</name>
    <dbReference type="NCBI Taxonomy" id="215803"/>
    <lineage>
        <taxon>Bacteria</taxon>
        <taxon>Pseudomonadati</taxon>
        <taxon>Myxococcota</taxon>
        <taxon>Polyangia</taxon>
        <taxon>Nannocystales</taxon>
        <taxon>Nannocystaceae</taxon>
        <taxon>Enhygromyxa</taxon>
    </lineage>
</organism>
<sequence>MWGLPACVGAALGFYLADRGTPWLPSMLALLLILGALSLLAIASGRALQGRAFRRTPEGRVVRRRVLVATGLAFAAGFGRLVLIWVEQPSPLTELSRDDFDETFILDSKNYSELDAGLEHYLVLLEARPELFAADALLGPDDERLVLDAWEAIYAYSFALDQIRVFYEDWYRFDPSRAQRSQHLRSFLLTFAAELALYEKATRVVTLLGNNRNVVKYLDGQHTERGLGESSFSNFRQELQGARDATRVIAGKQYLRWLEQAMKGRAEARAIGYAWLWDRVERHLILIEGFGVLAAGTKTIGSDAELLKRGFRRAWYPAQKGVAEWMGDTRVRRINWYLINEQMQAELVEHLEPGDILLSRKNWYVSNVGLPGFWPHAVLYIGDPEQFTAYFDDPGVRAWVREHSGEDIDLPTYLSHRWPSRWLRFGFRDHGQPYRVIEAISEGVVFNTMAHASGDYLAALRPRLSKKAKAQAIVDAFSMLDRPYDFDFDFATDNALVCTELVWRAYRPAADKHGLDLRLVELAGRPTLPANELAKQFVAEHANPNAQLEFVYFIDAVEHQQAAVVSDEAAFLLTPGRTKWDYRKQ</sequence>
<dbReference type="SUPFAM" id="SSF54001">
    <property type="entry name" value="Cysteine proteinases"/>
    <property type="match status" value="1"/>
</dbReference>
<dbReference type="Pfam" id="PF05708">
    <property type="entry name" value="Peptidase_C92"/>
    <property type="match status" value="1"/>
</dbReference>
<feature type="transmembrane region" description="Helical" evidence="1">
    <location>
        <begin position="23"/>
        <end position="45"/>
    </location>
</feature>
<dbReference type="Proteomes" id="UP000238823">
    <property type="component" value="Unassembled WGS sequence"/>
</dbReference>
<keyword evidence="1" id="KW-1133">Transmembrane helix</keyword>
<protein>
    <recommendedName>
        <fullName evidence="4">Permuted papain-like amidase enzyme, YaeF/YiiX, C92 family</fullName>
    </recommendedName>
</protein>
<dbReference type="InterPro" id="IPR024453">
    <property type="entry name" value="Peptidase_C92"/>
</dbReference>
<dbReference type="Gene3D" id="3.90.1720.10">
    <property type="entry name" value="endopeptidase domain like (from Nostoc punctiforme)"/>
    <property type="match status" value="1"/>
</dbReference>
<accession>A0A2S9YA80</accession>
<proteinExistence type="predicted"/>
<dbReference type="EMBL" id="PVNL01000115">
    <property type="protein sequence ID" value="PRQ02005.1"/>
    <property type="molecule type" value="Genomic_DNA"/>
</dbReference>
<dbReference type="AlphaFoldDB" id="A0A2S9YA80"/>
<keyword evidence="1" id="KW-0472">Membrane</keyword>